<evidence type="ECO:0008006" key="5">
    <source>
        <dbReference type="Google" id="ProtNLM"/>
    </source>
</evidence>
<feature type="transmembrane region" description="Helical" evidence="1">
    <location>
        <begin position="16"/>
        <end position="39"/>
    </location>
</feature>
<evidence type="ECO:0000313" key="2">
    <source>
        <dbReference type="EMBL" id="VFJ94123.1"/>
    </source>
</evidence>
<gene>
    <name evidence="2" type="ORF">BECKH772A_GA0070896_1006612</name>
    <name evidence="3" type="ORF">BECKH772B_GA0070898_1007611</name>
    <name evidence="4" type="ORF">BECKH772C_GA0070978_1006812</name>
</gene>
<keyword evidence="1" id="KW-1133">Transmembrane helix</keyword>
<keyword evidence="1" id="KW-0812">Transmembrane</keyword>
<organism evidence="4">
    <name type="scientific">Candidatus Kentrum eta</name>
    <dbReference type="NCBI Taxonomy" id="2126337"/>
    <lineage>
        <taxon>Bacteria</taxon>
        <taxon>Pseudomonadati</taxon>
        <taxon>Pseudomonadota</taxon>
        <taxon>Gammaproteobacteria</taxon>
        <taxon>Candidatus Kentrum</taxon>
    </lineage>
</organism>
<accession>A0A450V9U6</accession>
<dbReference type="EMBL" id="CAADFI010000076">
    <property type="protein sequence ID" value="VFJ95456.1"/>
    <property type="molecule type" value="Genomic_DNA"/>
</dbReference>
<protein>
    <recommendedName>
        <fullName evidence="5">Transmembrane protein</fullName>
    </recommendedName>
</protein>
<feature type="transmembrane region" description="Helical" evidence="1">
    <location>
        <begin position="51"/>
        <end position="69"/>
    </location>
</feature>
<dbReference type="EMBL" id="CAADFJ010000068">
    <property type="protein sequence ID" value="VFK01536.1"/>
    <property type="molecule type" value="Genomic_DNA"/>
</dbReference>
<dbReference type="EMBL" id="CAADFG010000066">
    <property type="protein sequence ID" value="VFJ94123.1"/>
    <property type="molecule type" value="Genomic_DNA"/>
</dbReference>
<evidence type="ECO:0000313" key="4">
    <source>
        <dbReference type="EMBL" id="VFK01536.1"/>
    </source>
</evidence>
<evidence type="ECO:0000313" key="3">
    <source>
        <dbReference type="EMBL" id="VFJ95456.1"/>
    </source>
</evidence>
<evidence type="ECO:0000256" key="1">
    <source>
        <dbReference type="SAM" id="Phobius"/>
    </source>
</evidence>
<dbReference type="AlphaFoldDB" id="A0A450V9U6"/>
<name>A0A450V9U6_9GAMM</name>
<sequence length="81" mass="8885">MGEAGAVSKNKDASHLFMIASVNIHITAILFFSSMMLLATVHRNLLGENNIPVVIFSMFLFIGLASFLLDDLHDFECLGVD</sequence>
<keyword evidence="1" id="KW-0472">Membrane</keyword>
<reference evidence="4" key="1">
    <citation type="submission" date="2019-02" db="EMBL/GenBank/DDBJ databases">
        <authorList>
            <person name="Gruber-Vodicka R. H."/>
            <person name="Seah K. B. B."/>
        </authorList>
    </citation>
    <scope>NUCLEOTIDE SEQUENCE</scope>
    <source>
        <strain evidence="4">BECK_SA2B12</strain>
        <strain evidence="2">BECK_SA2B15</strain>
        <strain evidence="3">BECK_SA2B20</strain>
    </source>
</reference>
<proteinExistence type="predicted"/>